<protein>
    <recommendedName>
        <fullName evidence="9">Angiotensin-converting enzyme</fullName>
    </recommendedName>
</protein>
<feature type="region of interest" description="Disordered" evidence="6">
    <location>
        <begin position="1"/>
        <end position="20"/>
    </location>
</feature>
<dbReference type="SUPFAM" id="SSF55486">
    <property type="entry name" value="Metalloproteases ('zincins'), catalytic domain"/>
    <property type="match status" value="2"/>
</dbReference>
<organism evidence="7 8">
    <name type="scientific">Dryococelus australis</name>
    <dbReference type="NCBI Taxonomy" id="614101"/>
    <lineage>
        <taxon>Eukaryota</taxon>
        <taxon>Metazoa</taxon>
        <taxon>Ecdysozoa</taxon>
        <taxon>Arthropoda</taxon>
        <taxon>Hexapoda</taxon>
        <taxon>Insecta</taxon>
        <taxon>Pterygota</taxon>
        <taxon>Neoptera</taxon>
        <taxon>Polyneoptera</taxon>
        <taxon>Phasmatodea</taxon>
        <taxon>Verophasmatodea</taxon>
        <taxon>Anareolatae</taxon>
        <taxon>Phasmatidae</taxon>
        <taxon>Eurycanthinae</taxon>
        <taxon>Dryococelus</taxon>
    </lineage>
</organism>
<dbReference type="PANTHER" id="PTHR10514">
    <property type="entry name" value="ANGIOTENSIN-CONVERTING ENZYME"/>
    <property type="match status" value="1"/>
</dbReference>
<evidence type="ECO:0008006" key="9">
    <source>
        <dbReference type="Google" id="ProtNLM"/>
    </source>
</evidence>
<name>A0ABQ9HVI8_9NEOP</name>
<keyword evidence="3" id="KW-1015">Disulfide bond</keyword>
<dbReference type="EMBL" id="JARBHB010000003">
    <property type="protein sequence ID" value="KAJ8888262.1"/>
    <property type="molecule type" value="Genomic_DNA"/>
</dbReference>
<dbReference type="Pfam" id="PF01401">
    <property type="entry name" value="Peptidase_M2"/>
    <property type="match status" value="3"/>
</dbReference>
<keyword evidence="8" id="KW-1185">Reference proteome</keyword>
<evidence type="ECO:0000256" key="5">
    <source>
        <dbReference type="PROSITE-ProRule" id="PRU01355"/>
    </source>
</evidence>
<evidence type="ECO:0000256" key="2">
    <source>
        <dbReference type="ARBA" id="ARBA00022729"/>
    </source>
</evidence>
<gene>
    <name evidence="7" type="ORF">PR048_007749</name>
</gene>
<feature type="compositionally biased region" description="Basic and acidic residues" evidence="6">
    <location>
        <begin position="1"/>
        <end position="14"/>
    </location>
</feature>
<evidence type="ECO:0000256" key="3">
    <source>
        <dbReference type="ARBA" id="ARBA00023157"/>
    </source>
</evidence>
<reference evidence="7 8" key="1">
    <citation type="submission" date="2023-02" db="EMBL/GenBank/DDBJ databases">
        <title>LHISI_Scaffold_Assembly.</title>
        <authorList>
            <person name="Stuart O.P."/>
            <person name="Cleave R."/>
            <person name="Magrath M.J.L."/>
            <person name="Mikheyev A.S."/>
        </authorList>
    </citation>
    <scope>NUCLEOTIDE SEQUENCE [LARGE SCALE GENOMIC DNA]</scope>
    <source>
        <strain evidence="7">Daus_M_001</strain>
        <tissue evidence="7">Leg muscle</tissue>
    </source>
</reference>
<dbReference type="InterPro" id="IPR001548">
    <property type="entry name" value="Peptidase_M2"/>
</dbReference>
<comment type="caution">
    <text evidence="7">The sequence shown here is derived from an EMBL/GenBank/DDBJ whole genome shotgun (WGS) entry which is preliminary data.</text>
</comment>
<evidence type="ECO:0000256" key="4">
    <source>
        <dbReference type="ARBA" id="ARBA00023180"/>
    </source>
</evidence>
<evidence type="ECO:0000256" key="1">
    <source>
        <dbReference type="ARBA" id="ARBA00008139"/>
    </source>
</evidence>
<keyword evidence="4" id="KW-0325">Glycoprotein</keyword>
<sequence>MQGPGKRDVPEKTRRPAVPTCENPGTAVRIRSKAWFVYAVLRYGIQDRWKAAGTYDIRVMLMPLAGSWACPPALEWNLVRHTRSLEGCGDVRHPGYVNAACRILGVPALEWNLVRHTRSLEGCGDVRRPVSYGIQDRWKAAGTYDIRVMLMPLAGYWACPPALEWNLVRHTRSLEGCGDVRHPGYVNAACRILGPPALEWNLVLHGKSSVREVEVFHADSATSIYSLFAVSSRHFLVTPLENPTMNDLEVSAENARYQKQQWQETIKFHWQSFRDPDLRRQFKKYAVLGTAALSEEKHDKLEKIVSEMESIYSKAKICDYKNSSNCELSLEPALEELVHCNVSAAELKELLQCSAEGVAAVSNVSVAELKELPQCMIAEGVAAVSNVSVAELKELPHVECVAAELLEFISCVCVFAELVEILRTSRDPAELQHVWLEWRRVSGERCRSSYEHYVALNNEAANLNTRSSSGMKELGKREIPRRLADQWHRPARFPHARLRNDPAGDWARTALVGSEQANRSATAAPFKFNFTDTAEYWLTDYEATDFPAQVEKLWKQMEPLYKELHAYVRRKLREKYGDDVVSARGPIPAHLLDAGNEPLVYHAAKGPQLDGMSADLSDMDKLNYRRNDIFCGYSGEAGFAKTRHCSCPKPEVIGNAEIFRISEDHECKLPSQTLETRLTARTRLLSRSVAGDADTGGRCADPSRCDPDVIACSLSLPINEELRWNARDETAVPGKTSWLTTTPYSFLTREIPLCSCRESNPNNLGEEVS</sequence>
<comment type="caution">
    <text evidence="5">Lacks conserved residue(s) required for the propagation of feature annotation.</text>
</comment>
<keyword evidence="2" id="KW-0732">Signal</keyword>
<evidence type="ECO:0000256" key="6">
    <source>
        <dbReference type="SAM" id="MobiDB-lite"/>
    </source>
</evidence>
<evidence type="ECO:0000313" key="7">
    <source>
        <dbReference type="EMBL" id="KAJ8888262.1"/>
    </source>
</evidence>
<comment type="similarity">
    <text evidence="1 5">Belongs to the peptidase M2 family.</text>
</comment>
<accession>A0ABQ9HVI8</accession>
<evidence type="ECO:0000313" key="8">
    <source>
        <dbReference type="Proteomes" id="UP001159363"/>
    </source>
</evidence>
<proteinExistence type="inferred from homology"/>
<dbReference type="PANTHER" id="PTHR10514:SF44">
    <property type="entry name" value="ANGIOTENSIN-CONVERTING ENZYME-RELATED"/>
    <property type="match status" value="1"/>
</dbReference>
<dbReference type="PROSITE" id="PS52011">
    <property type="entry name" value="PEPTIDASE_M2"/>
    <property type="match status" value="1"/>
</dbReference>
<dbReference type="Proteomes" id="UP001159363">
    <property type="component" value="Chromosome 3"/>
</dbReference>